<comment type="caution">
    <text evidence="4">The sequence shown here is derived from an EMBL/GenBank/DDBJ whole genome shotgun (WGS) entry which is preliminary data.</text>
</comment>
<evidence type="ECO:0000256" key="2">
    <source>
        <dbReference type="SAM" id="MobiDB-lite"/>
    </source>
</evidence>
<evidence type="ECO:0000259" key="3">
    <source>
        <dbReference type="PROSITE" id="PS50943"/>
    </source>
</evidence>
<sequence length="180" mass="19878">MSRWALPSNRFEALGGDRAGQYSIRINDQWRVCFRWELRQPLVEGINILIAEGDAIRMLKSSTIIEEIAMASPVNGLPPIHPGEMLADELNELGLSARALADKLKVPHNRISSILAGKRAVSADTSLRLGRFFGMSEDFWLRLQTTYDIKKAKAESGAKISSDVLPLRGSSDESAAITQQ</sequence>
<dbReference type="AlphaFoldDB" id="A0A2N3PSC0"/>
<proteinExistence type="predicted"/>
<dbReference type="PANTHER" id="PTHR36924:SF1">
    <property type="entry name" value="ANTITOXIN HIGA-1"/>
    <property type="match status" value="1"/>
</dbReference>
<dbReference type="Gene3D" id="3.30.2310.20">
    <property type="entry name" value="RelE-like"/>
    <property type="match status" value="1"/>
</dbReference>
<dbReference type="CDD" id="cd00093">
    <property type="entry name" value="HTH_XRE"/>
    <property type="match status" value="1"/>
</dbReference>
<keyword evidence="5" id="KW-1185">Reference proteome</keyword>
<dbReference type="PROSITE" id="PS50943">
    <property type="entry name" value="HTH_CROC1"/>
    <property type="match status" value="1"/>
</dbReference>
<dbReference type="EMBL" id="PIUM01000021">
    <property type="protein sequence ID" value="PKU23307.1"/>
    <property type="molecule type" value="Genomic_DNA"/>
</dbReference>
<feature type="region of interest" description="Disordered" evidence="2">
    <location>
        <begin position="155"/>
        <end position="180"/>
    </location>
</feature>
<dbReference type="OrthoDB" id="3174593at2"/>
<dbReference type="InterPro" id="IPR013430">
    <property type="entry name" value="Toxin_antidote_HigA"/>
</dbReference>
<dbReference type="InterPro" id="IPR001387">
    <property type="entry name" value="Cro/C1-type_HTH"/>
</dbReference>
<evidence type="ECO:0000313" key="5">
    <source>
        <dbReference type="Proteomes" id="UP000233293"/>
    </source>
</evidence>
<dbReference type="SUPFAM" id="SSF143011">
    <property type="entry name" value="RelE-like"/>
    <property type="match status" value="1"/>
</dbReference>
<organism evidence="4 5">
    <name type="scientific">Telmatospirillum siberiense</name>
    <dbReference type="NCBI Taxonomy" id="382514"/>
    <lineage>
        <taxon>Bacteria</taxon>
        <taxon>Pseudomonadati</taxon>
        <taxon>Pseudomonadota</taxon>
        <taxon>Alphaproteobacteria</taxon>
        <taxon>Rhodospirillales</taxon>
        <taxon>Rhodospirillaceae</taxon>
        <taxon>Telmatospirillum</taxon>
    </lineage>
</organism>
<dbReference type="InterPro" id="IPR010982">
    <property type="entry name" value="Lambda_DNA-bd_dom_sf"/>
</dbReference>
<dbReference type="PANTHER" id="PTHR36924">
    <property type="entry name" value="ANTITOXIN HIGA-1"/>
    <property type="match status" value="1"/>
</dbReference>
<gene>
    <name evidence="4" type="primary">higA</name>
    <name evidence="4" type="ORF">CWS72_16855</name>
</gene>
<reference evidence="5" key="1">
    <citation type="submission" date="2017-12" db="EMBL/GenBank/DDBJ databases">
        <title>Draft genome sequence of Telmatospirillum siberiense 26-4b1T, an acidotolerant peatland alphaproteobacterium potentially involved in sulfur cycling.</title>
        <authorList>
            <person name="Hausmann B."/>
            <person name="Pjevac P."/>
            <person name="Schreck K."/>
            <person name="Herbold C.W."/>
            <person name="Daims H."/>
            <person name="Wagner M."/>
            <person name="Pester M."/>
            <person name="Loy A."/>
        </authorList>
    </citation>
    <scope>NUCLEOTIDE SEQUENCE [LARGE SCALE GENOMIC DNA]</scope>
    <source>
        <strain evidence="5">26-4b1</strain>
    </source>
</reference>
<keyword evidence="1" id="KW-0238">DNA-binding</keyword>
<dbReference type="Gene3D" id="1.10.260.40">
    <property type="entry name" value="lambda repressor-like DNA-binding domains"/>
    <property type="match status" value="1"/>
</dbReference>
<accession>A0A2N3PSC0</accession>
<evidence type="ECO:0000256" key="1">
    <source>
        <dbReference type="ARBA" id="ARBA00023125"/>
    </source>
</evidence>
<dbReference type="Pfam" id="PF01381">
    <property type="entry name" value="HTH_3"/>
    <property type="match status" value="1"/>
</dbReference>
<dbReference type="GO" id="GO:0003677">
    <property type="term" value="F:DNA binding"/>
    <property type="evidence" value="ECO:0007669"/>
    <property type="project" value="UniProtKB-KW"/>
</dbReference>
<name>A0A2N3PSC0_9PROT</name>
<dbReference type="InterPro" id="IPR035093">
    <property type="entry name" value="RelE/ParE_toxin_dom_sf"/>
</dbReference>
<dbReference type="NCBIfam" id="TIGR02607">
    <property type="entry name" value="antidote_HigA"/>
    <property type="match status" value="1"/>
</dbReference>
<evidence type="ECO:0000313" key="4">
    <source>
        <dbReference type="EMBL" id="PKU23307.1"/>
    </source>
</evidence>
<protein>
    <submittedName>
        <fullName evidence="4">Addiction module antidote protein, HigA family</fullName>
    </submittedName>
</protein>
<dbReference type="SMART" id="SM00530">
    <property type="entry name" value="HTH_XRE"/>
    <property type="match status" value="1"/>
</dbReference>
<feature type="domain" description="HTH cro/C1-type" evidence="3">
    <location>
        <begin position="86"/>
        <end position="140"/>
    </location>
</feature>
<dbReference type="SUPFAM" id="SSF47413">
    <property type="entry name" value="lambda repressor-like DNA-binding domains"/>
    <property type="match status" value="1"/>
</dbReference>
<dbReference type="Proteomes" id="UP000233293">
    <property type="component" value="Unassembled WGS sequence"/>
</dbReference>